<evidence type="ECO:0000313" key="6">
    <source>
        <dbReference type="Proteomes" id="UP000199572"/>
    </source>
</evidence>
<keyword evidence="1" id="KW-0805">Transcription regulation</keyword>
<evidence type="ECO:0000256" key="2">
    <source>
        <dbReference type="ARBA" id="ARBA00023125"/>
    </source>
</evidence>
<evidence type="ECO:0000313" key="5">
    <source>
        <dbReference type="EMBL" id="SES26452.1"/>
    </source>
</evidence>
<feature type="domain" description="HTH luxR-type" evidence="4">
    <location>
        <begin position="183"/>
        <end position="248"/>
    </location>
</feature>
<evidence type="ECO:0000256" key="3">
    <source>
        <dbReference type="ARBA" id="ARBA00023163"/>
    </source>
</evidence>
<dbReference type="SUPFAM" id="SSF46894">
    <property type="entry name" value="C-terminal effector domain of the bipartite response regulators"/>
    <property type="match status" value="1"/>
</dbReference>
<dbReference type="RefSeq" id="WP_090889440.1">
    <property type="nucleotide sequence ID" value="NZ_FOGG01000052.1"/>
</dbReference>
<name>A0A1H9VXU3_9SPHI</name>
<dbReference type="PANTHER" id="PTHR44688">
    <property type="entry name" value="DNA-BINDING TRANSCRIPTIONAL ACTIVATOR DEVR_DOSR"/>
    <property type="match status" value="1"/>
</dbReference>
<dbReference type="EMBL" id="FOGG01000052">
    <property type="protein sequence ID" value="SES26452.1"/>
    <property type="molecule type" value="Genomic_DNA"/>
</dbReference>
<dbReference type="AlphaFoldDB" id="A0A1H9VXU3"/>
<keyword evidence="2" id="KW-0238">DNA-binding</keyword>
<accession>A0A1H9VXU3</accession>
<dbReference type="SMART" id="SM00421">
    <property type="entry name" value="HTH_LUXR"/>
    <property type="match status" value="1"/>
</dbReference>
<dbReference type="Pfam" id="PF00196">
    <property type="entry name" value="GerE"/>
    <property type="match status" value="1"/>
</dbReference>
<evidence type="ECO:0000259" key="4">
    <source>
        <dbReference type="PROSITE" id="PS50043"/>
    </source>
</evidence>
<keyword evidence="6" id="KW-1185">Reference proteome</keyword>
<dbReference type="PROSITE" id="PS00622">
    <property type="entry name" value="HTH_LUXR_1"/>
    <property type="match status" value="1"/>
</dbReference>
<proteinExistence type="predicted"/>
<dbReference type="CDD" id="cd06170">
    <property type="entry name" value="LuxR_C_like"/>
    <property type="match status" value="1"/>
</dbReference>
<dbReference type="GO" id="GO:0003677">
    <property type="term" value="F:DNA binding"/>
    <property type="evidence" value="ECO:0007669"/>
    <property type="project" value="UniProtKB-KW"/>
</dbReference>
<dbReference type="Gene3D" id="3.30.450.20">
    <property type="entry name" value="PAS domain"/>
    <property type="match status" value="1"/>
</dbReference>
<dbReference type="GO" id="GO:0006355">
    <property type="term" value="P:regulation of DNA-templated transcription"/>
    <property type="evidence" value="ECO:0007669"/>
    <property type="project" value="InterPro"/>
</dbReference>
<dbReference type="Proteomes" id="UP000199572">
    <property type="component" value="Unassembled WGS sequence"/>
</dbReference>
<evidence type="ECO:0000256" key="1">
    <source>
        <dbReference type="ARBA" id="ARBA00023015"/>
    </source>
</evidence>
<dbReference type="Gene3D" id="1.10.10.10">
    <property type="entry name" value="Winged helix-like DNA-binding domain superfamily/Winged helix DNA-binding domain"/>
    <property type="match status" value="1"/>
</dbReference>
<sequence>MRDLLDIKLLSQPFETSENPELKLENSKMIAQIYSKLENCLSVLSDMKARRSFIYYGPIAEELGLEQKQAEIKSIWEEELLSRVHPEDLQKKYRLEFQFFQLLNTIDAAERMDYQVITKLRIRNKEGKYILIKHRLAYIGSSEDGSIWLALCLYNMIYDHPDFNIPQGVIVNIKTGKIMDSNQQRFTDILSLREKEILQLIKHGRRSKEIADKLGLSINTVNRHRQNIFQKLNVTNAMEACRIAETTGLF</sequence>
<dbReference type="PRINTS" id="PR00038">
    <property type="entry name" value="HTHLUXR"/>
</dbReference>
<dbReference type="PANTHER" id="PTHR44688:SF16">
    <property type="entry name" value="DNA-BINDING TRANSCRIPTIONAL ACTIVATOR DEVR_DOSR"/>
    <property type="match status" value="1"/>
</dbReference>
<dbReference type="InterPro" id="IPR036388">
    <property type="entry name" value="WH-like_DNA-bd_sf"/>
</dbReference>
<reference evidence="5 6" key="1">
    <citation type="submission" date="2016-10" db="EMBL/GenBank/DDBJ databases">
        <authorList>
            <person name="de Groot N.N."/>
        </authorList>
    </citation>
    <scope>NUCLEOTIDE SEQUENCE [LARGE SCALE GENOMIC DNA]</scope>
    <source>
        <strain evidence="5 6">DSM 18610</strain>
    </source>
</reference>
<gene>
    <name evidence="5" type="ORF">SAMN04488023_1523</name>
</gene>
<dbReference type="OrthoDB" id="965844at2"/>
<dbReference type="InterPro" id="IPR016032">
    <property type="entry name" value="Sig_transdc_resp-reg_C-effctor"/>
</dbReference>
<protein>
    <submittedName>
        <fullName evidence="5">Regulatory protein, luxR family</fullName>
    </submittedName>
</protein>
<keyword evidence="3" id="KW-0804">Transcription</keyword>
<organism evidence="5 6">
    <name type="scientific">Pedobacter rhizosphaerae</name>
    <dbReference type="NCBI Taxonomy" id="390241"/>
    <lineage>
        <taxon>Bacteria</taxon>
        <taxon>Pseudomonadati</taxon>
        <taxon>Bacteroidota</taxon>
        <taxon>Sphingobacteriia</taxon>
        <taxon>Sphingobacteriales</taxon>
        <taxon>Sphingobacteriaceae</taxon>
        <taxon>Pedobacter</taxon>
    </lineage>
</organism>
<dbReference type="STRING" id="390241.SAMN04488023_1523"/>
<dbReference type="PROSITE" id="PS50043">
    <property type="entry name" value="HTH_LUXR_2"/>
    <property type="match status" value="1"/>
</dbReference>
<dbReference type="InterPro" id="IPR000792">
    <property type="entry name" value="Tscrpt_reg_LuxR_C"/>
</dbReference>